<dbReference type="Gene3D" id="3.90.780.10">
    <property type="entry name" value="5'-Nucleotidase, C-terminal domain"/>
    <property type="match status" value="1"/>
</dbReference>
<dbReference type="GO" id="GO:0009166">
    <property type="term" value="P:nucleotide catabolic process"/>
    <property type="evidence" value="ECO:0007669"/>
    <property type="project" value="InterPro"/>
</dbReference>
<evidence type="ECO:0000313" key="5">
    <source>
        <dbReference type="EMBL" id="RDW20943.1"/>
    </source>
</evidence>
<dbReference type="InterPro" id="IPR006179">
    <property type="entry name" value="5_nucleotidase/apyrase"/>
</dbReference>
<feature type="domain" description="Calcineurin-like phosphoesterase" evidence="3">
    <location>
        <begin position="8"/>
        <end position="205"/>
    </location>
</feature>
<comment type="similarity">
    <text evidence="2">Belongs to the 5'-nucleotidase family.</text>
</comment>
<name>A0A3D8PXY1_9BACI</name>
<organism evidence="5 6">
    <name type="scientific">Oceanobacillus chungangensis</name>
    <dbReference type="NCBI Taxonomy" id="1229152"/>
    <lineage>
        <taxon>Bacteria</taxon>
        <taxon>Bacillati</taxon>
        <taxon>Bacillota</taxon>
        <taxon>Bacilli</taxon>
        <taxon>Bacillales</taxon>
        <taxon>Bacillaceae</taxon>
        <taxon>Oceanobacillus</taxon>
    </lineage>
</organism>
<dbReference type="InterPro" id="IPR008334">
    <property type="entry name" value="5'-Nucleotdase_C"/>
</dbReference>
<dbReference type="Proteomes" id="UP000256520">
    <property type="component" value="Unassembled WGS sequence"/>
</dbReference>
<dbReference type="InterPro" id="IPR036907">
    <property type="entry name" value="5'-Nucleotdase_C_sf"/>
</dbReference>
<accession>A0A3D8PXY1</accession>
<evidence type="ECO:0000313" key="6">
    <source>
        <dbReference type="Proteomes" id="UP000256520"/>
    </source>
</evidence>
<evidence type="ECO:0000256" key="2">
    <source>
        <dbReference type="RuleBase" id="RU362119"/>
    </source>
</evidence>
<evidence type="ECO:0000259" key="4">
    <source>
        <dbReference type="Pfam" id="PF02872"/>
    </source>
</evidence>
<gene>
    <name evidence="5" type="ORF">CWR45_03590</name>
</gene>
<dbReference type="Gene3D" id="3.60.21.10">
    <property type="match status" value="1"/>
</dbReference>
<keyword evidence="1" id="KW-0732">Signal</keyword>
<proteinExistence type="inferred from homology"/>
<dbReference type="GO" id="GO:0000166">
    <property type="term" value="F:nucleotide binding"/>
    <property type="evidence" value="ECO:0007669"/>
    <property type="project" value="UniProtKB-KW"/>
</dbReference>
<dbReference type="AlphaFoldDB" id="A0A3D8PXY1"/>
<reference evidence="6" key="1">
    <citation type="submission" date="2017-11" db="EMBL/GenBank/DDBJ databases">
        <authorList>
            <person name="Zhu W."/>
        </authorList>
    </citation>
    <scope>NUCLEOTIDE SEQUENCE [LARGE SCALE GENOMIC DNA]</scope>
    <source>
        <strain evidence="6">CAU 1051</strain>
    </source>
</reference>
<keyword evidence="2" id="KW-0378">Hydrolase</keyword>
<protein>
    <submittedName>
        <fullName evidence="5">Bifunctional metallophosphatase/5'-nucleotidase</fullName>
    </submittedName>
</protein>
<dbReference type="OrthoDB" id="9793179at2"/>
<dbReference type="GO" id="GO:0016787">
    <property type="term" value="F:hydrolase activity"/>
    <property type="evidence" value="ECO:0007669"/>
    <property type="project" value="UniProtKB-KW"/>
</dbReference>
<dbReference type="SUPFAM" id="SSF56300">
    <property type="entry name" value="Metallo-dependent phosphatases"/>
    <property type="match status" value="1"/>
</dbReference>
<dbReference type="SUPFAM" id="SSF55816">
    <property type="entry name" value="5'-nucleotidase (syn. UDP-sugar hydrolase), C-terminal domain"/>
    <property type="match status" value="1"/>
</dbReference>
<keyword evidence="2" id="KW-0547">Nucleotide-binding</keyword>
<comment type="caution">
    <text evidence="5">The sequence shown here is derived from an EMBL/GenBank/DDBJ whole genome shotgun (WGS) entry which is preliminary data.</text>
</comment>
<dbReference type="PANTHER" id="PTHR11575:SF24">
    <property type="entry name" value="5'-NUCLEOTIDASE"/>
    <property type="match status" value="1"/>
</dbReference>
<evidence type="ECO:0000259" key="3">
    <source>
        <dbReference type="Pfam" id="PF00149"/>
    </source>
</evidence>
<sequence length="467" mass="53247">MEEKLFIYYTNDFHSNFEQWPRVAGFLEEAKSTRKEHGDPYWIFDIGDHVDRVHPISEATMGSANVQLMNDLGYNLVTIGNNEGITLSHNDLYHLYDKANFNVVCSNLHSVDEQEPNWLKRTEIIETDSGVKIGVVGLTVPFNDYYDLLNWHVSPQYEALDNYVNVLKESTDIIILLSHLGISEDQEIARRYEDIDLIIGGHTHHLLRTGEVINQTLITAAGKHSFYIGEVILTWDHANHCLVQKEAYATDIAEVPKDLMTEQTLFQMQMKADKQLGKPIVHLEEPIEVKWFQDTTILKELTDTLKDWTMADCAMLNAGLLLDQLPAGDITYGDVHRICPHPINPVVVELRGNELLEVVRSAFTKDFMELKLKGFGFRGEVIGRMMFSGIQVKTDFHDNGEEYVVDAVFDGGIPFEADRTYTVATADTFTFGRLLPEVARSETKHYFLPEFLRDLLAATLQNKFAMK</sequence>
<evidence type="ECO:0000256" key="1">
    <source>
        <dbReference type="ARBA" id="ARBA00022729"/>
    </source>
</evidence>
<dbReference type="RefSeq" id="WP_115748441.1">
    <property type="nucleotide sequence ID" value="NZ_PIOD01000004.1"/>
</dbReference>
<keyword evidence="6" id="KW-1185">Reference proteome</keyword>
<dbReference type="CDD" id="cd00845">
    <property type="entry name" value="MPP_UshA_N_like"/>
    <property type="match status" value="1"/>
</dbReference>
<dbReference type="PRINTS" id="PR01607">
    <property type="entry name" value="APYRASEFAMLY"/>
</dbReference>
<dbReference type="InterPro" id="IPR029052">
    <property type="entry name" value="Metallo-depent_PP-like"/>
</dbReference>
<feature type="domain" description="5'-Nucleotidase C-terminal" evidence="4">
    <location>
        <begin position="289"/>
        <end position="428"/>
    </location>
</feature>
<dbReference type="Pfam" id="PF02872">
    <property type="entry name" value="5_nucleotid_C"/>
    <property type="match status" value="1"/>
</dbReference>
<dbReference type="PIRSF" id="PIRSF036361">
    <property type="entry name" value="YunD"/>
    <property type="match status" value="1"/>
</dbReference>
<dbReference type="InterPro" id="IPR011240">
    <property type="entry name" value="Pesterase_YunD"/>
</dbReference>
<dbReference type="InterPro" id="IPR004843">
    <property type="entry name" value="Calcineurin-like_PHP"/>
</dbReference>
<dbReference type="EMBL" id="PIOD01000004">
    <property type="protein sequence ID" value="RDW20943.1"/>
    <property type="molecule type" value="Genomic_DNA"/>
</dbReference>
<dbReference type="PANTHER" id="PTHR11575">
    <property type="entry name" value="5'-NUCLEOTIDASE-RELATED"/>
    <property type="match status" value="1"/>
</dbReference>
<dbReference type="Pfam" id="PF00149">
    <property type="entry name" value="Metallophos"/>
    <property type="match status" value="1"/>
</dbReference>